<sequence length="66" mass="6762">MMGQMMRQLTWRVVDPCDDVADDVAVDVTVDPGDDVLVDVADDVAVSGPSADVVGSGPPSSDGGEE</sequence>
<accession>A0A5J5BN78</accession>
<evidence type="ECO:0000313" key="3">
    <source>
        <dbReference type="Proteomes" id="UP000325577"/>
    </source>
</evidence>
<reference evidence="2 3" key="1">
    <citation type="submission" date="2019-09" db="EMBL/GenBank/DDBJ databases">
        <title>A chromosome-level genome assembly of the Chinese tupelo Nyssa sinensis.</title>
        <authorList>
            <person name="Yang X."/>
            <person name="Kang M."/>
            <person name="Yang Y."/>
            <person name="Xiong H."/>
            <person name="Wang M."/>
            <person name="Zhang Z."/>
            <person name="Wang Z."/>
            <person name="Wu H."/>
            <person name="Ma T."/>
            <person name="Liu J."/>
            <person name="Xi Z."/>
        </authorList>
    </citation>
    <scope>NUCLEOTIDE SEQUENCE [LARGE SCALE GENOMIC DNA]</scope>
    <source>
        <strain evidence="2">J267</strain>
        <tissue evidence="2">Leaf</tissue>
    </source>
</reference>
<dbReference type="Proteomes" id="UP000325577">
    <property type="component" value="Linkage Group LG11"/>
</dbReference>
<feature type="region of interest" description="Disordered" evidence="1">
    <location>
        <begin position="47"/>
        <end position="66"/>
    </location>
</feature>
<organism evidence="2 3">
    <name type="scientific">Nyssa sinensis</name>
    <dbReference type="NCBI Taxonomy" id="561372"/>
    <lineage>
        <taxon>Eukaryota</taxon>
        <taxon>Viridiplantae</taxon>
        <taxon>Streptophyta</taxon>
        <taxon>Embryophyta</taxon>
        <taxon>Tracheophyta</taxon>
        <taxon>Spermatophyta</taxon>
        <taxon>Magnoliopsida</taxon>
        <taxon>eudicotyledons</taxon>
        <taxon>Gunneridae</taxon>
        <taxon>Pentapetalae</taxon>
        <taxon>asterids</taxon>
        <taxon>Cornales</taxon>
        <taxon>Nyssaceae</taxon>
        <taxon>Nyssa</taxon>
    </lineage>
</organism>
<name>A0A5J5BN78_9ASTE</name>
<proteinExistence type="predicted"/>
<evidence type="ECO:0000256" key="1">
    <source>
        <dbReference type="SAM" id="MobiDB-lite"/>
    </source>
</evidence>
<evidence type="ECO:0000313" key="2">
    <source>
        <dbReference type="EMBL" id="KAA8544208.1"/>
    </source>
</evidence>
<keyword evidence="3" id="KW-1185">Reference proteome</keyword>
<dbReference type="EMBL" id="CM018034">
    <property type="protein sequence ID" value="KAA8544208.1"/>
    <property type="molecule type" value="Genomic_DNA"/>
</dbReference>
<dbReference type="AlphaFoldDB" id="A0A5J5BN78"/>
<protein>
    <submittedName>
        <fullName evidence="2">Uncharacterized protein</fullName>
    </submittedName>
</protein>
<gene>
    <name evidence="2" type="ORF">F0562_022156</name>
</gene>